<protein>
    <submittedName>
        <fullName evidence="1">Uncharacterized protein</fullName>
    </submittedName>
</protein>
<name>A0A4V3XJQ6_9APHY</name>
<accession>A0A4V3XJQ6</accession>
<evidence type="ECO:0000313" key="1">
    <source>
        <dbReference type="EMBL" id="THH34033.1"/>
    </source>
</evidence>
<dbReference type="Proteomes" id="UP000308730">
    <property type="component" value="Unassembled WGS sequence"/>
</dbReference>
<evidence type="ECO:0000313" key="2">
    <source>
        <dbReference type="Proteomes" id="UP000308730"/>
    </source>
</evidence>
<dbReference type="AlphaFoldDB" id="A0A4V3XJQ6"/>
<reference evidence="1 2" key="1">
    <citation type="submission" date="2019-02" db="EMBL/GenBank/DDBJ databases">
        <title>Genome sequencing of the rare red list fungi Antrodiella citrinella (Flaviporus citrinellus).</title>
        <authorList>
            <person name="Buettner E."/>
            <person name="Kellner H."/>
        </authorList>
    </citation>
    <scope>NUCLEOTIDE SEQUENCE [LARGE SCALE GENOMIC DNA]</scope>
    <source>
        <strain evidence="1 2">DSM 108506</strain>
    </source>
</reference>
<gene>
    <name evidence="1" type="ORF">EUX98_g183</name>
</gene>
<keyword evidence="2" id="KW-1185">Reference proteome</keyword>
<organism evidence="1 2">
    <name type="scientific">Antrodiella citrinella</name>
    <dbReference type="NCBI Taxonomy" id="2447956"/>
    <lineage>
        <taxon>Eukaryota</taxon>
        <taxon>Fungi</taxon>
        <taxon>Dikarya</taxon>
        <taxon>Basidiomycota</taxon>
        <taxon>Agaricomycotina</taxon>
        <taxon>Agaricomycetes</taxon>
        <taxon>Polyporales</taxon>
        <taxon>Steccherinaceae</taxon>
        <taxon>Antrodiella</taxon>
    </lineage>
</organism>
<comment type="caution">
    <text evidence="1">The sequence shown here is derived from an EMBL/GenBank/DDBJ whole genome shotgun (WGS) entry which is preliminary data.</text>
</comment>
<dbReference type="OrthoDB" id="5595612at2759"/>
<dbReference type="EMBL" id="SGPM01000001">
    <property type="protein sequence ID" value="THH34033.1"/>
    <property type="molecule type" value="Genomic_DNA"/>
</dbReference>
<proteinExistence type="predicted"/>
<sequence length="502" mass="53433">MQSGRHVCLHWIERTSFTTASLAQAIWLAQGDPGNSCANQARLVDVAPGLDVATSPNRTQWGQAALLWDLVESNNLPDVSTLQKFVVSAPWSKLGSPDGATPDTSSKFTTTVSGWVFNFAAQTVTAPPQTFVNIGQPSSAQIAKVDDTARAALDRMYTFALASATQHQKALSTYWTAVLQQNAANLNQFLSRVRGSQILLPFDATLSSGNQPLSALLTNSSSAPFPPPLACYPGLSVTQVQAISTFETTVFNLSSVSNATKFDTSCFPDRPIYGVLDIAGLRLPFVDSRTGVAKQAAVLTTPSTEAVTRVVVYSGEVLGALPGSSNLPVLNSTVMDPRRFGTMNHLEHVILQYLQSIPDVNVAIALVEYVMAGSAAPPTSDNILFSGLATLPAIEVAVFGTIDPSDVDSSLSSLSDPGGKLFFGSDQSLAVRQWTIDAVQSHVEWTALATSSDAVEDSSFSDINFNEVWNPAFAFFHTTNQAIVGVSNITQGFCTEGKLPNC</sequence>